<evidence type="ECO:0000259" key="12">
    <source>
        <dbReference type="PROSITE" id="PS50111"/>
    </source>
</evidence>
<dbReference type="AlphaFoldDB" id="A0A423LFU8"/>
<dbReference type="FunFam" id="1.10.287.950:FF:000001">
    <property type="entry name" value="Methyl-accepting chemotaxis sensory transducer"/>
    <property type="match status" value="1"/>
</dbReference>
<keyword evidence="2" id="KW-1003">Cell membrane</keyword>
<dbReference type="InterPro" id="IPR003660">
    <property type="entry name" value="HAMP_dom"/>
</dbReference>
<evidence type="ECO:0000256" key="10">
    <source>
        <dbReference type="PROSITE-ProRule" id="PRU00284"/>
    </source>
</evidence>
<proteinExistence type="inferred from homology"/>
<protein>
    <recommendedName>
        <fullName evidence="16">Methyl-accepting chemotaxis protein</fullName>
    </recommendedName>
</protein>
<feature type="transmembrane region" description="Helical" evidence="11">
    <location>
        <begin position="12"/>
        <end position="33"/>
    </location>
</feature>
<dbReference type="SUPFAM" id="SSF58104">
    <property type="entry name" value="Methyl-accepting chemotaxis protein (MCP) signaling domain"/>
    <property type="match status" value="1"/>
</dbReference>
<organism evidence="14 15">
    <name type="scientific">Pseudomonas fluorescens</name>
    <dbReference type="NCBI Taxonomy" id="294"/>
    <lineage>
        <taxon>Bacteria</taxon>
        <taxon>Pseudomonadati</taxon>
        <taxon>Pseudomonadota</taxon>
        <taxon>Gammaproteobacteria</taxon>
        <taxon>Pseudomonadales</taxon>
        <taxon>Pseudomonadaceae</taxon>
        <taxon>Pseudomonas</taxon>
    </lineage>
</organism>
<evidence type="ECO:0000256" key="5">
    <source>
        <dbReference type="ARBA" id="ARBA00022692"/>
    </source>
</evidence>
<keyword evidence="8 10" id="KW-0807">Transducer</keyword>
<dbReference type="CDD" id="cd11386">
    <property type="entry name" value="MCP_signal"/>
    <property type="match status" value="1"/>
</dbReference>
<comment type="similarity">
    <text evidence="9">Belongs to the methyl-accepting chemotaxis (MCP) protein family.</text>
</comment>
<dbReference type="Pfam" id="PF00672">
    <property type="entry name" value="HAMP"/>
    <property type="match status" value="1"/>
</dbReference>
<dbReference type="RefSeq" id="WP_123532784.1">
    <property type="nucleotide sequence ID" value="NZ_MOBU01000010.1"/>
</dbReference>
<reference evidence="14 15" key="1">
    <citation type="submission" date="2016-10" db="EMBL/GenBank/DDBJ databases">
        <title>Comparative genome analysis of multiple Pseudomonas spp. focuses on biocontrol and plant growth promoting traits.</title>
        <authorList>
            <person name="Tao X.-Y."/>
            <person name="Taylor C.G."/>
        </authorList>
    </citation>
    <scope>NUCLEOTIDE SEQUENCE [LARGE SCALE GENOMIC DNA]</scope>
    <source>
        <strain evidence="14 15">24D3</strain>
    </source>
</reference>
<dbReference type="PROSITE" id="PS50885">
    <property type="entry name" value="HAMP"/>
    <property type="match status" value="1"/>
</dbReference>
<keyword evidence="4" id="KW-0145">Chemotaxis</keyword>
<evidence type="ECO:0000256" key="4">
    <source>
        <dbReference type="ARBA" id="ARBA00022500"/>
    </source>
</evidence>
<dbReference type="PANTHER" id="PTHR32089:SF120">
    <property type="entry name" value="METHYL-ACCEPTING CHEMOTAXIS PROTEIN TLPQ"/>
    <property type="match status" value="1"/>
</dbReference>
<dbReference type="Pfam" id="PF00015">
    <property type="entry name" value="MCPsignal"/>
    <property type="match status" value="1"/>
</dbReference>
<dbReference type="PRINTS" id="PR00260">
    <property type="entry name" value="CHEMTRNSDUCR"/>
</dbReference>
<dbReference type="SMART" id="SM00304">
    <property type="entry name" value="HAMP"/>
    <property type="match status" value="2"/>
</dbReference>
<dbReference type="GO" id="GO:0004888">
    <property type="term" value="F:transmembrane signaling receptor activity"/>
    <property type="evidence" value="ECO:0007669"/>
    <property type="project" value="InterPro"/>
</dbReference>
<dbReference type="GO" id="GO:0005886">
    <property type="term" value="C:plasma membrane"/>
    <property type="evidence" value="ECO:0007669"/>
    <property type="project" value="UniProtKB-SubCell"/>
</dbReference>
<dbReference type="SMART" id="SM00283">
    <property type="entry name" value="MA"/>
    <property type="match status" value="1"/>
</dbReference>
<keyword evidence="5 11" id="KW-0812">Transmembrane</keyword>
<comment type="caution">
    <text evidence="14">The sequence shown here is derived from an EMBL/GenBank/DDBJ whole genome shotgun (WGS) entry which is preliminary data.</text>
</comment>
<sequence>MQWFMDVKLKIKLILAFLMVAMVSLVIGIAAYVNINKVNGVLTSTFADRLVPIRDLGYANNELKAHLSRLYRVCTETDLELSAAMAPANEESERKVIGLIAQYRKTKLVSAEEQGLIVFDKEWPAYIQSAQRAMALGVANKNEESLAVLRSEVEPHFLKLQTVLDDLIKVNDDAAQQMSAEANTLVTGISRTMIGLMIGGFALAITIGLLITRMIVRPLQVTLGAAERIAAGDFSVDIMVDRQDELGQLLQSMQTSTLGLRGLISHIRDGVVQLASSAEELSAVTEQTNSGVNSQRMETDQVATAMNEMAATVHEVARNAEDASAAASAADQQAREGEVAAQEAIVQMGRLADEVVLSSDAVDHLMKESEKIGGVLDVIKSVAGQINLLALNAAIEAARAGEQGRGFAVVADEVRALAQRTQKSTEEIETLIAGVQSGTERAVTLMDSSRNLTESTLKLMRDTGSRLVKIAEAVSTIQAMNQQIASAAEQQGAVAEEINRSVISVRDISEQTAAASEETAASSGKLALLGNDLQTMVSQFRT</sequence>
<evidence type="ECO:0000259" key="13">
    <source>
        <dbReference type="PROSITE" id="PS50885"/>
    </source>
</evidence>
<dbReference type="PROSITE" id="PS50111">
    <property type="entry name" value="CHEMOTAXIS_TRANSDUC_2"/>
    <property type="match status" value="1"/>
</dbReference>
<evidence type="ECO:0000256" key="8">
    <source>
        <dbReference type="ARBA" id="ARBA00023224"/>
    </source>
</evidence>
<dbReference type="InterPro" id="IPR024478">
    <property type="entry name" value="HlyB_4HB_MCP"/>
</dbReference>
<dbReference type="Proteomes" id="UP000285757">
    <property type="component" value="Unassembled WGS sequence"/>
</dbReference>
<dbReference type="InterPro" id="IPR004090">
    <property type="entry name" value="Chemotax_Me-accpt_rcpt"/>
</dbReference>
<feature type="domain" description="Methyl-accepting transducer" evidence="12">
    <location>
        <begin position="270"/>
        <end position="506"/>
    </location>
</feature>
<gene>
    <name evidence="14" type="ORF">BK671_14415</name>
</gene>
<keyword evidence="6 11" id="KW-1133">Transmembrane helix</keyword>
<evidence type="ECO:0000256" key="3">
    <source>
        <dbReference type="ARBA" id="ARBA00022481"/>
    </source>
</evidence>
<dbReference type="EMBL" id="MOBU01000010">
    <property type="protein sequence ID" value="RON67169.1"/>
    <property type="molecule type" value="Genomic_DNA"/>
</dbReference>
<dbReference type="GO" id="GO:0007165">
    <property type="term" value="P:signal transduction"/>
    <property type="evidence" value="ECO:0007669"/>
    <property type="project" value="UniProtKB-KW"/>
</dbReference>
<evidence type="ECO:0000313" key="15">
    <source>
        <dbReference type="Proteomes" id="UP000285757"/>
    </source>
</evidence>
<evidence type="ECO:0000256" key="9">
    <source>
        <dbReference type="ARBA" id="ARBA00029447"/>
    </source>
</evidence>
<evidence type="ECO:0000256" key="1">
    <source>
        <dbReference type="ARBA" id="ARBA00004651"/>
    </source>
</evidence>
<dbReference type="PANTHER" id="PTHR32089">
    <property type="entry name" value="METHYL-ACCEPTING CHEMOTAXIS PROTEIN MCPB"/>
    <property type="match status" value="1"/>
</dbReference>
<keyword evidence="3" id="KW-0488">Methylation</keyword>
<feature type="domain" description="HAMP" evidence="13">
    <location>
        <begin position="213"/>
        <end position="265"/>
    </location>
</feature>
<keyword evidence="7 11" id="KW-0472">Membrane</keyword>
<evidence type="ECO:0000256" key="6">
    <source>
        <dbReference type="ARBA" id="ARBA00022989"/>
    </source>
</evidence>
<feature type="transmembrane region" description="Helical" evidence="11">
    <location>
        <begin position="193"/>
        <end position="211"/>
    </location>
</feature>
<evidence type="ECO:0000256" key="11">
    <source>
        <dbReference type="SAM" id="Phobius"/>
    </source>
</evidence>
<evidence type="ECO:0008006" key="16">
    <source>
        <dbReference type="Google" id="ProtNLM"/>
    </source>
</evidence>
<comment type="subcellular location">
    <subcellularLocation>
        <location evidence="1">Cell membrane</location>
        <topology evidence="1">Multi-pass membrane protein</topology>
    </subcellularLocation>
</comment>
<evidence type="ECO:0000313" key="14">
    <source>
        <dbReference type="EMBL" id="RON67169.1"/>
    </source>
</evidence>
<dbReference type="Pfam" id="PF12729">
    <property type="entry name" value="4HB_MCP_1"/>
    <property type="match status" value="1"/>
</dbReference>
<evidence type="ECO:0000256" key="7">
    <source>
        <dbReference type="ARBA" id="ARBA00023136"/>
    </source>
</evidence>
<accession>A0A423LFU8</accession>
<dbReference type="InterPro" id="IPR004089">
    <property type="entry name" value="MCPsignal_dom"/>
</dbReference>
<name>A0A423LFU8_PSEFL</name>
<evidence type="ECO:0000256" key="2">
    <source>
        <dbReference type="ARBA" id="ARBA00022475"/>
    </source>
</evidence>
<dbReference type="Gene3D" id="1.10.287.950">
    <property type="entry name" value="Methyl-accepting chemotaxis protein"/>
    <property type="match status" value="1"/>
</dbReference>
<dbReference type="CDD" id="cd06225">
    <property type="entry name" value="HAMP"/>
    <property type="match status" value="1"/>
</dbReference>
<dbReference type="GO" id="GO:0006935">
    <property type="term" value="P:chemotaxis"/>
    <property type="evidence" value="ECO:0007669"/>
    <property type="project" value="UniProtKB-KW"/>
</dbReference>